<evidence type="ECO:0000313" key="1">
    <source>
        <dbReference type="EMBL" id="TQN44682.1"/>
    </source>
</evidence>
<dbReference type="OrthoDB" id="3823317at2"/>
<dbReference type="Proteomes" id="UP000320085">
    <property type="component" value="Unassembled WGS sequence"/>
</dbReference>
<gene>
    <name evidence="1" type="ORF">FHX52_3902</name>
</gene>
<reference evidence="1 2" key="1">
    <citation type="submission" date="2019-06" db="EMBL/GenBank/DDBJ databases">
        <title>Sequencing the genomes of 1000 actinobacteria strains.</title>
        <authorList>
            <person name="Klenk H.-P."/>
        </authorList>
    </citation>
    <scope>NUCLEOTIDE SEQUENCE [LARGE SCALE GENOMIC DNA]</scope>
    <source>
        <strain evidence="1 2">DSM 21776</strain>
    </source>
</reference>
<comment type="caution">
    <text evidence="1">The sequence shown here is derived from an EMBL/GenBank/DDBJ whole genome shotgun (WGS) entry which is preliminary data.</text>
</comment>
<name>A0A543PKT6_9MICO</name>
<sequence length="146" mass="15900">MRLNHLCDAHWTYELLQEVAAGSGRDGRIYGQGTGTLTGRLSGSATWSNFPRIREGYASPDARGVIAVDGGVVLFTLTGLSSLADGRGVHVLTFQTDAASHLWLNDVIAVGEGSIDVEEHRLAMRYYECEVELPLADLPDLRRGDR</sequence>
<evidence type="ECO:0008006" key="3">
    <source>
        <dbReference type="Google" id="ProtNLM"/>
    </source>
</evidence>
<dbReference type="RefSeq" id="WP_141824002.1">
    <property type="nucleotide sequence ID" value="NZ_BAAAQC010000015.1"/>
</dbReference>
<dbReference type="EMBL" id="VFQF01000003">
    <property type="protein sequence ID" value="TQN44682.1"/>
    <property type="molecule type" value="Genomic_DNA"/>
</dbReference>
<organism evidence="1 2">
    <name type="scientific">Humibacillus xanthopallidus</name>
    <dbReference type="NCBI Taxonomy" id="412689"/>
    <lineage>
        <taxon>Bacteria</taxon>
        <taxon>Bacillati</taxon>
        <taxon>Actinomycetota</taxon>
        <taxon>Actinomycetes</taxon>
        <taxon>Micrococcales</taxon>
        <taxon>Intrasporangiaceae</taxon>
        <taxon>Humibacillus</taxon>
    </lineage>
</organism>
<proteinExistence type="predicted"/>
<accession>A0A543PKT6</accession>
<protein>
    <recommendedName>
        <fullName evidence="3">DUF3237 family protein</fullName>
    </recommendedName>
</protein>
<dbReference type="AlphaFoldDB" id="A0A543PKT6"/>
<dbReference type="Gene3D" id="2.40.160.20">
    <property type="match status" value="1"/>
</dbReference>
<evidence type="ECO:0000313" key="2">
    <source>
        <dbReference type="Proteomes" id="UP000320085"/>
    </source>
</evidence>